<reference evidence="1" key="1">
    <citation type="journal article" date="2021" name="Environ. Microbiol.">
        <title>Gene family expansions and transcriptome signatures uncover fungal adaptations to wood decay.</title>
        <authorList>
            <person name="Hage H."/>
            <person name="Miyauchi S."/>
            <person name="Viragh M."/>
            <person name="Drula E."/>
            <person name="Min B."/>
            <person name="Chaduli D."/>
            <person name="Navarro D."/>
            <person name="Favel A."/>
            <person name="Norest M."/>
            <person name="Lesage-Meessen L."/>
            <person name="Balint B."/>
            <person name="Merenyi Z."/>
            <person name="de Eugenio L."/>
            <person name="Morin E."/>
            <person name="Martinez A.T."/>
            <person name="Baldrian P."/>
            <person name="Stursova M."/>
            <person name="Martinez M.J."/>
            <person name="Novotny C."/>
            <person name="Magnuson J.K."/>
            <person name="Spatafora J.W."/>
            <person name="Maurice S."/>
            <person name="Pangilinan J."/>
            <person name="Andreopoulos W."/>
            <person name="LaButti K."/>
            <person name="Hundley H."/>
            <person name="Na H."/>
            <person name="Kuo A."/>
            <person name="Barry K."/>
            <person name="Lipzen A."/>
            <person name="Henrissat B."/>
            <person name="Riley R."/>
            <person name="Ahrendt S."/>
            <person name="Nagy L.G."/>
            <person name="Grigoriev I.V."/>
            <person name="Martin F."/>
            <person name="Rosso M.N."/>
        </authorList>
    </citation>
    <scope>NUCLEOTIDE SEQUENCE</scope>
    <source>
        <strain evidence="1">CBS 384.51</strain>
    </source>
</reference>
<protein>
    <submittedName>
        <fullName evidence="1">Uncharacterized protein</fullName>
    </submittedName>
</protein>
<dbReference type="Proteomes" id="UP001055072">
    <property type="component" value="Unassembled WGS sequence"/>
</dbReference>
<dbReference type="EMBL" id="MU274919">
    <property type="protein sequence ID" value="KAI0087160.1"/>
    <property type="molecule type" value="Genomic_DNA"/>
</dbReference>
<proteinExistence type="predicted"/>
<evidence type="ECO:0000313" key="1">
    <source>
        <dbReference type="EMBL" id="KAI0087160.1"/>
    </source>
</evidence>
<gene>
    <name evidence="1" type="ORF">BDY19DRAFT_1058357</name>
</gene>
<evidence type="ECO:0000313" key="2">
    <source>
        <dbReference type="Proteomes" id="UP001055072"/>
    </source>
</evidence>
<keyword evidence="2" id="KW-1185">Reference proteome</keyword>
<name>A0ACB8TZJ8_9APHY</name>
<organism evidence="1 2">
    <name type="scientific">Irpex rosettiformis</name>
    <dbReference type="NCBI Taxonomy" id="378272"/>
    <lineage>
        <taxon>Eukaryota</taxon>
        <taxon>Fungi</taxon>
        <taxon>Dikarya</taxon>
        <taxon>Basidiomycota</taxon>
        <taxon>Agaricomycotina</taxon>
        <taxon>Agaricomycetes</taxon>
        <taxon>Polyporales</taxon>
        <taxon>Irpicaceae</taxon>
        <taxon>Irpex</taxon>
    </lineage>
</organism>
<sequence length="324" mass="36019">MDRCPSELHHRIFSLACTDGGRIGCTLSLVSRRIHATSTPVRFYTVALCSLPRMRLFLDLLRTKPILPIVSHLFLDDRNERPSGEKPLEVVASIISIIAPSLVTLSGSVKRISNGYASVIPQELDLSLLRDLSLIVGSTWADSDKPVHLPRLTSLRRLHSWDSVSLSSIPHINAFTRAAPNLTQIRLSNITHFPKLASVLRNALDGNGEVQEGGVIVEVPAGLKHLVIQMGPDIDWGWCGTGGMLRAELHCELVILALRSSRVELIPERKYTTEECMEDWLDVVEGGDGCWSIPPREMDEQTRNAKQNATNVNLEGLDEWVWDD</sequence>
<accession>A0ACB8TZJ8</accession>
<comment type="caution">
    <text evidence="1">The sequence shown here is derived from an EMBL/GenBank/DDBJ whole genome shotgun (WGS) entry which is preliminary data.</text>
</comment>